<dbReference type="RefSeq" id="WP_060851414.1">
    <property type="nucleotide sequence ID" value="NZ_AP014708.1"/>
</dbReference>
<protein>
    <recommendedName>
        <fullName evidence="3">ASCH domain-containing protein</fullName>
    </recommendedName>
</protein>
<evidence type="ECO:0008006" key="3">
    <source>
        <dbReference type="Google" id="ProtNLM"/>
    </source>
</evidence>
<dbReference type="InterPro" id="IPR015947">
    <property type="entry name" value="PUA-like_sf"/>
</dbReference>
<reference evidence="1 2" key="1">
    <citation type="journal article" date="2015" name="Genome Announc.">
        <title>Complete Genome Sequence of Methylobacterium aquaticum Strain 22A, Isolated from Racomitrium japonicum Moss.</title>
        <authorList>
            <person name="Tani A."/>
            <person name="Ogura Y."/>
            <person name="Hayashi T."/>
            <person name="Kimbara K."/>
        </authorList>
    </citation>
    <scope>NUCLEOTIDE SEQUENCE [LARGE SCALE GENOMIC DNA]</scope>
    <source>
        <strain evidence="1 2">MA-22A</strain>
        <plasmid evidence="2">Plasmid pMaq22A_4p DNA</plasmid>
    </source>
</reference>
<evidence type="ECO:0000313" key="1">
    <source>
        <dbReference type="EMBL" id="BAQ50373.1"/>
    </source>
</evidence>
<geneLocation type="plasmid" evidence="2">
    <name>pMaq22A_4p DNA</name>
</geneLocation>
<proteinExistence type="predicted"/>
<dbReference type="KEGG" id="maqu:Maq22A_4p60080"/>
<dbReference type="AlphaFoldDB" id="A0A0C6FQ03"/>
<dbReference type="Gene3D" id="2.30.130.30">
    <property type="entry name" value="Hypothetical protein"/>
    <property type="match status" value="1"/>
</dbReference>
<dbReference type="PATRIC" id="fig|270351.10.peg.7561"/>
<organism evidence="1 2">
    <name type="scientific">Methylobacterium aquaticum</name>
    <dbReference type="NCBI Taxonomy" id="270351"/>
    <lineage>
        <taxon>Bacteria</taxon>
        <taxon>Pseudomonadati</taxon>
        <taxon>Pseudomonadota</taxon>
        <taxon>Alphaproteobacteria</taxon>
        <taxon>Hyphomicrobiales</taxon>
        <taxon>Methylobacteriaceae</taxon>
        <taxon>Methylobacterium</taxon>
    </lineage>
</organism>
<dbReference type="Proteomes" id="UP000061432">
    <property type="component" value="Plasmid pMaq22A_4p"/>
</dbReference>
<dbReference type="EMBL" id="AP014708">
    <property type="protein sequence ID" value="BAQ50373.1"/>
    <property type="molecule type" value="Genomic_DNA"/>
</dbReference>
<name>A0A0C6FQ03_9HYPH</name>
<gene>
    <name evidence="1" type="ORF">Maq22A_4p60080</name>
</gene>
<reference evidence="2" key="2">
    <citation type="submission" date="2015-01" db="EMBL/GenBank/DDBJ databases">
        <title>Complete genome sequence of Methylobacterium aquaticum strain 22A.</title>
        <authorList>
            <person name="Tani A."/>
            <person name="Ogura Y."/>
            <person name="Hayashi T."/>
        </authorList>
    </citation>
    <scope>NUCLEOTIDE SEQUENCE [LARGE SCALE GENOMIC DNA]</scope>
    <source>
        <strain evidence="2">MA-22A</strain>
        <plasmid evidence="2">Plasmid pMaq22A_4p DNA</plasmid>
    </source>
</reference>
<sequence>MTTLTLPALSIRQPWAWAITTLGKDVENRTWRSWRRGPFLIHAGKGLRMPDIADFLATVERSEDLKARLAAAGGLNLDALKAMTGGIVGMAEITGYVGASAPEAKSPWFFGPWGFTLAKACPLAFHPCPGQLGFFEVAMPIEDNPPLSGLPKRPFQERLLA</sequence>
<dbReference type="SUPFAM" id="SSF88697">
    <property type="entry name" value="PUA domain-like"/>
    <property type="match status" value="1"/>
</dbReference>
<evidence type="ECO:0000313" key="2">
    <source>
        <dbReference type="Proteomes" id="UP000061432"/>
    </source>
</evidence>
<accession>A0A0C6FQ03</accession>
<keyword evidence="1" id="KW-0614">Plasmid</keyword>